<keyword evidence="2" id="KW-0732">Signal</keyword>
<protein>
    <submittedName>
        <fullName evidence="3">Uncharacterized protein</fullName>
    </submittedName>
</protein>
<evidence type="ECO:0000256" key="1">
    <source>
        <dbReference type="SAM" id="MobiDB-lite"/>
    </source>
</evidence>
<dbReference type="Proteomes" id="UP001529245">
    <property type="component" value="Unassembled WGS sequence"/>
</dbReference>
<comment type="caution">
    <text evidence="3">The sequence shown here is derived from an EMBL/GenBank/DDBJ whole genome shotgun (WGS) entry which is preliminary data.</text>
</comment>
<evidence type="ECO:0000313" key="4">
    <source>
        <dbReference type="Proteomes" id="UP001529245"/>
    </source>
</evidence>
<feature type="region of interest" description="Disordered" evidence="1">
    <location>
        <begin position="28"/>
        <end position="57"/>
    </location>
</feature>
<evidence type="ECO:0000313" key="3">
    <source>
        <dbReference type="EMBL" id="MDI9259536.1"/>
    </source>
</evidence>
<dbReference type="InterPro" id="IPR015943">
    <property type="entry name" value="WD40/YVTN_repeat-like_dom_sf"/>
</dbReference>
<name>A0ABT6XWT5_ALISE</name>
<gene>
    <name evidence="3" type="ORF">QID03_04985</name>
</gene>
<reference evidence="3 4" key="1">
    <citation type="submission" date="2023-04" db="EMBL/GenBank/DDBJ databases">
        <title>A. sendaiensis sub sp. chiapanensis a novel subspecie with specific adaptation in bacterial cell wall isolated from an active volcano.</title>
        <authorList>
            <person name="Alvarez Gutierrez P.E."/>
            <person name="Ortiz Cortes L.Y."/>
        </authorList>
    </citation>
    <scope>NUCLEOTIDE SEQUENCE [LARGE SCALE GENOMIC DNA]</scope>
    <source>
        <strain evidence="3 4">PA2</strain>
    </source>
</reference>
<accession>A0ABT6XWT5</accession>
<dbReference type="RefSeq" id="WP_283203092.1">
    <property type="nucleotide sequence ID" value="NZ_JASGCB010000005.1"/>
</dbReference>
<keyword evidence="4" id="KW-1185">Reference proteome</keyword>
<proteinExistence type="predicted"/>
<dbReference type="SUPFAM" id="SSF110296">
    <property type="entry name" value="Oligoxyloglucan reducing end-specific cellobiohydrolase"/>
    <property type="match status" value="2"/>
</dbReference>
<feature type="chain" id="PRO_5045683336" evidence="2">
    <location>
        <begin position="27"/>
        <end position="722"/>
    </location>
</feature>
<feature type="compositionally biased region" description="Polar residues" evidence="1">
    <location>
        <begin position="31"/>
        <end position="45"/>
    </location>
</feature>
<dbReference type="EMBL" id="JASGCB010000005">
    <property type="protein sequence ID" value="MDI9259536.1"/>
    <property type="molecule type" value="Genomic_DNA"/>
</dbReference>
<dbReference type="Gene3D" id="2.130.10.10">
    <property type="entry name" value="YVTN repeat-like/Quinoprotein amine dehydrogenase"/>
    <property type="match status" value="2"/>
</dbReference>
<feature type="signal peptide" evidence="2">
    <location>
        <begin position="1"/>
        <end position="26"/>
    </location>
</feature>
<sequence length="722" mass="73689">MRRWTLFAAACSACSVLAVGCGAQVAADHTPGSSPHTVTNTSNAGGETVKGTEADQAAKGASLPRALASRGQFAILGNPGFGPARVMQVVAPSFAGAVGFAALDGQSSSAIIESAAGKTWHVVGQIPGQAVAIAFASPTQGAVITVAHGPASAGAAEGPTTYRIWQTQDAGASWRSVLQLAASPANDMAAETPVVALFGATGYAAVNGELLRTADGGATWARVPLQDAVLGAAFPSPTRIWLSEVSPQVFRAGSHPAPVVLAESADGGRTFHTVLTGPSVVPWEANVAMSASGVGVWVVKDLGSWETRVFWTTNGWASWREAMPQPYQGRIAQSVPVLDGDVAYIGLCPGAAPFPGGVTSFDLRTGQASTLATVPYWSSVSLARGPSGTWYAAPSSSQPTGLYASAPGLDAWHRIAPTEPPDVQVIADSALASSGRPVLVGIDSDLFQGTVEESADGGSSWRVLARMAHQAPIAVAAGPGKRLAVATLDASGDSGPLHLWVSQDGGQHWTELGAADLPDSVLQSVMPVGPSNAALSVTAHGYLLAIAAMPKDLVLSSPDGVHWSTVRTVSNGDLALAPAFDGGTIWWLDNHLIRPGSKANGKSTGPVLQPVLTASSVSGGSDRSVTLPEGYDALAMAWAGSRGMVVCASSATMDPSQGLTLFVTPDDGATWHARHLAPELHPNLPSEVMSLTLAGSDFGALLTDGGLLVTQDGGFVWCYTGS</sequence>
<dbReference type="PROSITE" id="PS51257">
    <property type="entry name" value="PROKAR_LIPOPROTEIN"/>
    <property type="match status" value="1"/>
</dbReference>
<organism evidence="3 4">
    <name type="scientific">Alicyclobacillus sendaiensis PA2</name>
    <dbReference type="NCBI Taxonomy" id="3029425"/>
    <lineage>
        <taxon>Bacteria</taxon>
        <taxon>Bacillati</taxon>
        <taxon>Bacillota</taxon>
        <taxon>Bacilli</taxon>
        <taxon>Bacillales</taxon>
        <taxon>Alicyclobacillaceae</taxon>
        <taxon>Alicyclobacillus</taxon>
    </lineage>
</organism>
<evidence type="ECO:0000256" key="2">
    <source>
        <dbReference type="SAM" id="SignalP"/>
    </source>
</evidence>